<protein>
    <submittedName>
        <fullName evidence="1">Uncharacterized protein</fullName>
    </submittedName>
</protein>
<reference evidence="1" key="2">
    <citation type="journal article" date="2015" name="Data Brief">
        <title>Shoot transcriptome of the giant reed, Arundo donax.</title>
        <authorList>
            <person name="Barrero R.A."/>
            <person name="Guerrero F.D."/>
            <person name="Moolhuijzen P."/>
            <person name="Goolsby J.A."/>
            <person name="Tidwell J."/>
            <person name="Bellgard S.E."/>
            <person name="Bellgard M.I."/>
        </authorList>
    </citation>
    <scope>NUCLEOTIDE SEQUENCE</scope>
    <source>
        <tissue evidence="1">Shoot tissue taken approximately 20 cm above the soil surface</tissue>
    </source>
</reference>
<dbReference type="EMBL" id="GBRH01166128">
    <property type="protein sequence ID" value="JAE31768.1"/>
    <property type="molecule type" value="Transcribed_RNA"/>
</dbReference>
<sequence length="38" mass="4617">MVMICNCLFLRAYMIWTMPSRCNIFQPSILRTKFLRAF</sequence>
<reference evidence="1" key="1">
    <citation type="submission" date="2014-09" db="EMBL/GenBank/DDBJ databases">
        <authorList>
            <person name="Magalhaes I.L.F."/>
            <person name="Oliveira U."/>
            <person name="Santos F.R."/>
            <person name="Vidigal T.H.D.A."/>
            <person name="Brescovit A.D."/>
            <person name="Santos A.J."/>
        </authorList>
    </citation>
    <scope>NUCLEOTIDE SEQUENCE</scope>
    <source>
        <tissue evidence="1">Shoot tissue taken approximately 20 cm above the soil surface</tissue>
    </source>
</reference>
<evidence type="ECO:0000313" key="1">
    <source>
        <dbReference type="EMBL" id="JAE31768.1"/>
    </source>
</evidence>
<organism evidence="1">
    <name type="scientific">Arundo donax</name>
    <name type="common">Giant reed</name>
    <name type="synonym">Donax arundinaceus</name>
    <dbReference type="NCBI Taxonomy" id="35708"/>
    <lineage>
        <taxon>Eukaryota</taxon>
        <taxon>Viridiplantae</taxon>
        <taxon>Streptophyta</taxon>
        <taxon>Embryophyta</taxon>
        <taxon>Tracheophyta</taxon>
        <taxon>Spermatophyta</taxon>
        <taxon>Magnoliopsida</taxon>
        <taxon>Liliopsida</taxon>
        <taxon>Poales</taxon>
        <taxon>Poaceae</taxon>
        <taxon>PACMAD clade</taxon>
        <taxon>Arundinoideae</taxon>
        <taxon>Arundineae</taxon>
        <taxon>Arundo</taxon>
    </lineage>
</organism>
<name>A0A0A9HFR9_ARUDO</name>
<accession>A0A0A9HFR9</accession>
<dbReference type="AlphaFoldDB" id="A0A0A9HFR9"/>
<proteinExistence type="predicted"/>